<evidence type="ECO:0000259" key="6">
    <source>
        <dbReference type="SMART" id="SM00066"/>
    </source>
</evidence>
<dbReference type="InterPro" id="IPR053157">
    <property type="entry name" value="Sterol_Uptake_Regulator"/>
</dbReference>
<dbReference type="RefSeq" id="XP_056517752.1">
    <property type="nucleotide sequence ID" value="XM_056669953.1"/>
</dbReference>
<feature type="non-terminal residue" evidence="7">
    <location>
        <position position="1"/>
    </location>
</feature>
<feature type="compositionally biased region" description="Polar residues" evidence="5">
    <location>
        <begin position="60"/>
        <end position="75"/>
    </location>
</feature>
<gene>
    <name evidence="7" type="ORF">N7515_009209</name>
</gene>
<dbReference type="GO" id="GO:0003677">
    <property type="term" value="F:DNA binding"/>
    <property type="evidence" value="ECO:0007669"/>
    <property type="project" value="UniProtKB-KW"/>
</dbReference>
<dbReference type="InterPro" id="IPR021858">
    <property type="entry name" value="Fun_TF"/>
</dbReference>
<dbReference type="EMBL" id="JAPQKL010000007">
    <property type="protein sequence ID" value="KAJ5121248.1"/>
    <property type="molecule type" value="Genomic_DNA"/>
</dbReference>
<dbReference type="GeneID" id="81409123"/>
<keyword evidence="1" id="KW-0805">Transcription regulation</keyword>
<dbReference type="CDD" id="cd00067">
    <property type="entry name" value="GAL4"/>
    <property type="match status" value="1"/>
</dbReference>
<evidence type="ECO:0000256" key="5">
    <source>
        <dbReference type="SAM" id="MobiDB-lite"/>
    </source>
</evidence>
<reference evidence="7" key="1">
    <citation type="submission" date="2022-11" db="EMBL/GenBank/DDBJ databases">
        <authorList>
            <person name="Petersen C."/>
        </authorList>
    </citation>
    <scope>NUCLEOTIDE SEQUENCE</scope>
    <source>
        <strain evidence="7">IBT 22155</strain>
    </source>
</reference>
<feature type="domain" description="Zn(2)-C6 fungal-type" evidence="6">
    <location>
        <begin position="10"/>
        <end position="58"/>
    </location>
</feature>
<dbReference type="InterPro" id="IPR036864">
    <property type="entry name" value="Zn2-C6_fun-type_DNA-bd_sf"/>
</dbReference>
<dbReference type="InterPro" id="IPR001138">
    <property type="entry name" value="Zn2Cys6_DnaBD"/>
</dbReference>
<dbReference type="PANTHER" id="PTHR47784:SF14">
    <property type="entry name" value="ZN(II)2CYS6 TRANSCRIPTION FACTOR (EUROFUNG)"/>
    <property type="match status" value="1"/>
</dbReference>
<comment type="caution">
    <text evidence="7">The sequence shown here is derived from an EMBL/GenBank/DDBJ whole genome shotgun (WGS) entry which is preliminary data.</text>
</comment>
<keyword evidence="3" id="KW-0804">Transcription</keyword>
<dbReference type="Pfam" id="PF11951">
    <property type="entry name" value="Fungal_trans_2"/>
    <property type="match status" value="1"/>
</dbReference>
<protein>
    <recommendedName>
        <fullName evidence="6">Zn(2)-C6 fungal-type domain-containing protein</fullName>
    </recommendedName>
</protein>
<dbReference type="GO" id="GO:0001228">
    <property type="term" value="F:DNA-binding transcription activator activity, RNA polymerase II-specific"/>
    <property type="evidence" value="ECO:0007669"/>
    <property type="project" value="TreeGrafter"/>
</dbReference>
<dbReference type="Proteomes" id="UP001149079">
    <property type="component" value="Unassembled WGS sequence"/>
</dbReference>
<proteinExistence type="predicted"/>
<dbReference type="Gene3D" id="4.10.240.10">
    <property type="entry name" value="Zn(2)-C6 fungal-type DNA-binding domain"/>
    <property type="match status" value="1"/>
</dbReference>
<evidence type="ECO:0000256" key="3">
    <source>
        <dbReference type="ARBA" id="ARBA00023163"/>
    </source>
</evidence>
<dbReference type="SUPFAM" id="SSF57701">
    <property type="entry name" value="Zn2/Cys6 DNA-binding domain"/>
    <property type="match status" value="1"/>
</dbReference>
<sequence>PSMPSRRSHTKSRKGCLECKRRHVKVSERCDEGVPKCSLCKKRKLDCNYPPPNEDEDTSPMASSTGQDETESGTVIPTVDPQTVRLLETRLLHQWMTSTYHTLSQDGLSAHHLSMIIPRMASECPYLLDSIHALSALHLASLETDDRASWIDSAVKYQSQACSGLSKVLANISPPEYEPAFVASIFIMLFAMGVRVLSLDNRPMDPLSVVLEVRTLMSGPAMLFSRINEAGAYAQLNGWLCVPDTEESLEVGEHKHRGTPVESPQILFRLHENILTSLDRLSSFIHTHEGPNQPIYQMTWQQLHQAIEPWPKFGLHGGPIAWPLHLDAKFLSLLQDGDWVARVLFLHYGIAMRLLCQRWYVRDWGRRLVLATLEPLDEIPQEWVETTSWIRRAAESED</sequence>
<keyword evidence="8" id="KW-1185">Reference proteome</keyword>
<feature type="region of interest" description="Disordered" evidence="5">
    <location>
        <begin position="43"/>
        <end position="78"/>
    </location>
</feature>
<organism evidence="7 8">
    <name type="scientific">Penicillium bovifimosum</name>
    <dbReference type="NCBI Taxonomy" id="126998"/>
    <lineage>
        <taxon>Eukaryota</taxon>
        <taxon>Fungi</taxon>
        <taxon>Dikarya</taxon>
        <taxon>Ascomycota</taxon>
        <taxon>Pezizomycotina</taxon>
        <taxon>Eurotiomycetes</taxon>
        <taxon>Eurotiomycetidae</taxon>
        <taxon>Eurotiales</taxon>
        <taxon>Aspergillaceae</taxon>
        <taxon>Penicillium</taxon>
    </lineage>
</organism>
<dbReference type="AlphaFoldDB" id="A0A9W9GIU9"/>
<evidence type="ECO:0000313" key="8">
    <source>
        <dbReference type="Proteomes" id="UP001149079"/>
    </source>
</evidence>
<dbReference type="GO" id="GO:0008270">
    <property type="term" value="F:zinc ion binding"/>
    <property type="evidence" value="ECO:0007669"/>
    <property type="project" value="InterPro"/>
</dbReference>
<dbReference type="PANTHER" id="PTHR47784">
    <property type="entry name" value="STEROL UPTAKE CONTROL PROTEIN 2"/>
    <property type="match status" value="1"/>
</dbReference>
<dbReference type="Pfam" id="PF00172">
    <property type="entry name" value="Zn_clus"/>
    <property type="match status" value="1"/>
</dbReference>
<evidence type="ECO:0000256" key="2">
    <source>
        <dbReference type="ARBA" id="ARBA00023125"/>
    </source>
</evidence>
<accession>A0A9W9GIU9</accession>
<name>A0A9W9GIU9_9EURO</name>
<dbReference type="SMART" id="SM00066">
    <property type="entry name" value="GAL4"/>
    <property type="match status" value="1"/>
</dbReference>
<evidence type="ECO:0000256" key="1">
    <source>
        <dbReference type="ARBA" id="ARBA00023015"/>
    </source>
</evidence>
<evidence type="ECO:0000313" key="7">
    <source>
        <dbReference type="EMBL" id="KAJ5121248.1"/>
    </source>
</evidence>
<keyword evidence="4" id="KW-0539">Nucleus</keyword>
<evidence type="ECO:0000256" key="4">
    <source>
        <dbReference type="ARBA" id="ARBA00023242"/>
    </source>
</evidence>
<reference evidence="7" key="2">
    <citation type="journal article" date="2023" name="IMA Fungus">
        <title>Comparative genomic study of the Penicillium genus elucidates a diverse pangenome and 15 lateral gene transfer events.</title>
        <authorList>
            <person name="Petersen C."/>
            <person name="Sorensen T."/>
            <person name="Nielsen M.R."/>
            <person name="Sondergaard T.E."/>
            <person name="Sorensen J.L."/>
            <person name="Fitzpatrick D.A."/>
            <person name="Frisvad J.C."/>
            <person name="Nielsen K.L."/>
        </authorList>
    </citation>
    <scope>NUCLEOTIDE SEQUENCE</scope>
    <source>
        <strain evidence="7">IBT 22155</strain>
    </source>
</reference>
<dbReference type="OrthoDB" id="4937900at2759"/>
<keyword evidence="2" id="KW-0238">DNA-binding</keyword>